<gene>
    <name evidence="3" type="ORF">AV274_1315</name>
</gene>
<dbReference type="SMART" id="SM00698">
    <property type="entry name" value="MORN"/>
    <property type="match status" value="2"/>
</dbReference>
<dbReference type="Pfam" id="PF02493">
    <property type="entry name" value="MORN"/>
    <property type="match status" value="2"/>
</dbReference>
<dbReference type="PANTHER" id="PTHR23084:SF263">
    <property type="entry name" value="MORN REPEAT-CONTAINING PROTEIN 1"/>
    <property type="match status" value="1"/>
</dbReference>
<dbReference type="SUPFAM" id="SSF82185">
    <property type="entry name" value="Histone H3 K4-specific methyltransferase SET7/9 N-terminal domain"/>
    <property type="match status" value="1"/>
</dbReference>
<organism evidence="3 4">
    <name type="scientific">Blastocystis sp. subtype 1 (strain ATCC 50177 / NandII)</name>
    <dbReference type="NCBI Taxonomy" id="478820"/>
    <lineage>
        <taxon>Eukaryota</taxon>
        <taxon>Sar</taxon>
        <taxon>Stramenopiles</taxon>
        <taxon>Bigyra</taxon>
        <taxon>Opalozoa</taxon>
        <taxon>Opalinata</taxon>
        <taxon>Blastocystidae</taxon>
        <taxon>Blastocystis</taxon>
    </lineage>
</organism>
<feature type="compositionally biased region" description="Acidic residues" evidence="2">
    <location>
        <begin position="25"/>
        <end position="56"/>
    </location>
</feature>
<dbReference type="Proteomes" id="UP000078348">
    <property type="component" value="Unassembled WGS sequence"/>
</dbReference>
<comment type="caution">
    <text evidence="3">The sequence shown here is derived from an EMBL/GenBank/DDBJ whole genome shotgun (WGS) entry which is preliminary data.</text>
</comment>
<feature type="region of interest" description="Disordered" evidence="2">
    <location>
        <begin position="19"/>
        <end position="60"/>
    </location>
</feature>
<dbReference type="GO" id="GO:0016301">
    <property type="term" value="F:kinase activity"/>
    <property type="evidence" value="ECO:0007669"/>
    <property type="project" value="UniProtKB-KW"/>
</dbReference>
<keyword evidence="4" id="KW-1185">Reference proteome</keyword>
<protein>
    <submittedName>
        <fullName evidence="3">Phosphatidylinositol 4-phosphate 5-kinase</fullName>
    </submittedName>
</protein>
<accession>A0A196SKZ2</accession>
<name>A0A196SKZ2_BLAHN</name>
<reference evidence="3 4" key="1">
    <citation type="submission" date="2016-05" db="EMBL/GenBank/DDBJ databases">
        <title>Nuclear genome of Blastocystis sp. subtype 1 NandII.</title>
        <authorList>
            <person name="Gentekaki E."/>
            <person name="Curtis B."/>
            <person name="Stairs C."/>
            <person name="Eme L."/>
            <person name="Herman E."/>
            <person name="Klimes V."/>
            <person name="Arias M.C."/>
            <person name="Elias M."/>
            <person name="Hilliou F."/>
            <person name="Klute M."/>
            <person name="Malik S.-B."/>
            <person name="Pightling A."/>
            <person name="Rachubinski R."/>
            <person name="Salas D."/>
            <person name="Schlacht A."/>
            <person name="Suga H."/>
            <person name="Archibald J."/>
            <person name="Ball S.G."/>
            <person name="Clark G."/>
            <person name="Dacks J."/>
            <person name="Van Der Giezen M."/>
            <person name="Tsaousis A."/>
            <person name="Roger A."/>
        </authorList>
    </citation>
    <scope>NUCLEOTIDE SEQUENCE [LARGE SCALE GENOMIC DNA]</scope>
    <source>
        <strain evidence="4">ATCC 50177 / NandII</strain>
    </source>
</reference>
<sequence>MKFLETRPTETDALVVSDVPVHDEVNEEVGEEMEREEEDDEGEEYDEVEDDEEETYEGVKTDNTPTQDIVLCKKTTDAQKQVKELYLLIANTLVNDIAAQYAYDQPTNRPTTLFLLSTVQFEKYMLETQVQNGVPNGFALLYSMRTLAPLCRLQFQLGTENYLLETQVQSGVPNGFGLLYSMRTLAPLCRLQFQLGVPTRVFLLKANKKASDYAIEVLDLSDEGERWEGEVRNLLPNGQGQFFNRDNVCVYEGAMVEGRANGLGTGFYPDLGVKAYVGQWKNNLRHGLGREFNRRGEPVRSGLWLNGSFATLETLPSNVNTPQLQPSSYGKLARVMYLNDAALSYNEVNTVEHFSLLKALFLDGWCVGKSEWVIRDMPRLEKVVMAPRPDDLYGHRKYTIRFVNCPSLREVWTGVSFAYGTVFVQGKDSKDKWCDHWYYIGRPTPPLEPFELRFVLGELQQYMKWKPKCEAKET</sequence>
<dbReference type="EMBL" id="LXWW01000053">
    <property type="protein sequence ID" value="OAO16961.1"/>
    <property type="molecule type" value="Genomic_DNA"/>
</dbReference>
<dbReference type="PANTHER" id="PTHR23084">
    <property type="entry name" value="PHOSPHATIDYLINOSITOL-4-PHOSPHATE 5-KINASE RELATED"/>
    <property type="match status" value="1"/>
</dbReference>
<proteinExistence type="predicted"/>
<evidence type="ECO:0000256" key="1">
    <source>
        <dbReference type="ARBA" id="ARBA00022737"/>
    </source>
</evidence>
<evidence type="ECO:0000256" key="2">
    <source>
        <dbReference type="SAM" id="MobiDB-lite"/>
    </source>
</evidence>
<keyword evidence="1" id="KW-0677">Repeat</keyword>
<dbReference type="AlphaFoldDB" id="A0A196SKZ2"/>
<evidence type="ECO:0000313" key="4">
    <source>
        <dbReference type="Proteomes" id="UP000078348"/>
    </source>
</evidence>
<dbReference type="InterPro" id="IPR003409">
    <property type="entry name" value="MORN"/>
</dbReference>
<keyword evidence="3" id="KW-0808">Transferase</keyword>
<dbReference type="Gene3D" id="2.20.110.10">
    <property type="entry name" value="Histone H3 K4-specific methyltransferase SET7/9 N-terminal domain"/>
    <property type="match status" value="1"/>
</dbReference>
<keyword evidence="3" id="KW-0418">Kinase</keyword>
<evidence type="ECO:0000313" key="3">
    <source>
        <dbReference type="EMBL" id="OAO16961.1"/>
    </source>
</evidence>
<dbReference type="OrthoDB" id="42911at2759"/>